<evidence type="ECO:0000313" key="2">
    <source>
        <dbReference type="EMBL" id="SDM77476.1"/>
    </source>
</evidence>
<feature type="domain" description="PRC-barrel" evidence="1">
    <location>
        <begin position="3"/>
        <end position="76"/>
    </location>
</feature>
<proteinExistence type="predicted"/>
<dbReference type="InterPro" id="IPR014747">
    <property type="entry name" value="Bac_photo_RC_H_C"/>
</dbReference>
<sequence length="257" mass="29931">MLYYASSLYNYQLKATDGELGKVKELYFDDKQWVLRYFGVDTRKWLPGKKVLLSPRSFQAIDDENQAIELSSDKETVRNSPSLDEGSPLSREYEMTLTRYYGWAPYWTGGLLWGRQDVPVVGAVTNSDQAEDFPENREETLAEELTHNLREIEDLTDKFTVHASDGKIGTIDDVLLDEKNWKLRYLVVKNGQDFAWRYSLLSPDWTQSIDWVDYNLYLDVKLETVKSGPGISDKEQITRETEQELHTAYGKKTYWTY</sequence>
<dbReference type="SUPFAM" id="SSF50346">
    <property type="entry name" value="PRC-barrel domain"/>
    <property type="match status" value="2"/>
</dbReference>
<dbReference type="InterPro" id="IPR011033">
    <property type="entry name" value="PRC_barrel-like_sf"/>
</dbReference>
<dbReference type="AlphaFoldDB" id="A0A1G9W002"/>
<dbReference type="GO" id="GO:0030077">
    <property type="term" value="C:plasma membrane light-harvesting complex"/>
    <property type="evidence" value="ECO:0007669"/>
    <property type="project" value="InterPro"/>
</dbReference>
<protein>
    <submittedName>
        <fullName evidence="2">PRC-barrel domain-containing protein</fullName>
    </submittedName>
</protein>
<dbReference type="STRING" id="482461.SAMN05216244_3366"/>
<dbReference type="GO" id="GO:0019684">
    <property type="term" value="P:photosynthesis, light reaction"/>
    <property type="evidence" value="ECO:0007669"/>
    <property type="project" value="InterPro"/>
</dbReference>
<keyword evidence="3" id="KW-1185">Reference proteome</keyword>
<accession>A0A1G9W002</accession>
<dbReference type="Proteomes" id="UP000182347">
    <property type="component" value="Unassembled WGS sequence"/>
</dbReference>
<organism evidence="2 3">
    <name type="scientific">Sediminibacillus halophilus</name>
    <dbReference type="NCBI Taxonomy" id="482461"/>
    <lineage>
        <taxon>Bacteria</taxon>
        <taxon>Bacillati</taxon>
        <taxon>Bacillota</taxon>
        <taxon>Bacilli</taxon>
        <taxon>Bacillales</taxon>
        <taxon>Bacillaceae</taxon>
        <taxon>Sediminibacillus</taxon>
    </lineage>
</organism>
<dbReference type="RefSeq" id="WP_074600426.1">
    <property type="nucleotide sequence ID" value="NZ_FNHF01000005.1"/>
</dbReference>
<name>A0A1G9W002_9BACI</name>
<dbReference type="Gene3D" id="3.90.50.10">
    <property type="entry name" value="Photosynthetic Reaction Center, subunit H, domain 2"/>
    <property type="match status" value="2"/>
</dbReference>
<reference evidence="3" key="1">
    <citation type="submission" date="2016-10" db="EMBL/GenBank/DDBJ databases">
        <authorList>
            <person name="Varghese N."/>
            <person name="Submissions S."/>
        </authorList>
    </citation>
    <scope>NUCLEOTIDE SEQUENCE [LARGE SCALE GENOMIC DNA]</scope>
    <source>
        <strain evidence="3">CGMCC 1.6199</strain>
    </source>
</reference>
<dbReference type="EMBL" id="FNHF01000005">
    <property type="protein sequence ID" value="SDM77476.1"/>
    <property type="molecule type" value="Genomic_DNA"/>
</dbReference>
<dbReference type="Pfam" id="PF05239">
    <property type="entry name" value="PRC"/>
    <property type="match status" value="1"/>
</dbReference>
<evidence type="ECO:0000313" key="3">
    <source>
        <dbReference type="Proteomes" id="UP000182347"/>
    </source>
</evidence>
<gene>
    <name evidence="2" type="ORF">SAMN05216244_3366</name>
</gene>
<dbReference type="InterPro" id="IPR027275">
    <property type="entry name" value="PRC-brl_dom"/>
</dbReference>
<evidence type="ECO:0000259" key="1">
    <source>
        <dbReference type="Pfam" id="PF05239"/>
    </source>
</evidence>